<evidence type="ECO:0000256" key="4">
    <source>
        <dbReference type="ARBA" id="ARBA00022737"/>
    </source>
</evidence>
<evidence type="ECO:0000256" key="2">
    <source>
        <dbReference type="ARBA" id="ARBA00008784"/>
    </source>
</evidence>
<accession>A0ABY5J6D2</accession>
<evidence type="ECO:0000256" key="6">
    <source>
        <dbReference type="ARBA" id="ARBA00022964"/>
    </source>
</evidence>
<keyword evidence="3" id="KW-0479">Metal-binding</keyword>
<keyword evidence="4" id="KW-0677">Repeat</keyword>
<dbReference type="InterPro" id="IPR000486">
    <property type="entry name" value="Xdiol_ring_cleave_dOase_1/2"/>
</dbReference>
<proteinExistence type="inferred from homology"/>
<sequence length="300" mass="33635">MSGIDTLGYIGFTARDISAWKKFAPEVLGLQIGHELEDGTLVLRADLHQRRIIIHPGDHDDVAYVGWECRSAEDLERVRDSLRAAGVAFEEVPVEQAQGCAVREMIRFPDLDGVTIEAHYGPTLLANQPFVSPVGARPFLTQEQGLGHLVLATSRYQEQNDFYQRVLGFKRTDSLIIPGINCEAMFMRVNERHHSLAIVDMPPSHGPRVHHILLEMNSLDEVGFAYSRAKAAGAHILIDLGRHVNDNMFSFYVLTPSGWSVEIGWGGIQIDDETWHVTHYPTNSSWGHEFRMPPAFQASK</sequence>
<keyword evidence="5 9" id="KW-0058">Aromatic hydrocarbons catabolism</keyword>
<evidence type="ECO:0000256" key="8">
    <source>
        <dbReference type="ARBA" id="ARBA00023004"/>
    </source>
</evidence>
<comment type="cofactor">
    <cofactor evidence="1 9">
        <name>Fe(2+)</name>
        <dbReference type="ChEBI" id="CHEBI:29033"/>
    </cofactor>
</comment>
<dbReference type="Pfam" id="PF00903">
    <property type="entry name" value="Glyoxalase"/>
    <property type="match status" value="1"/>
</dbReference>
<keyword evidence="12" id="KW-1185">Reference proteome</keyword>
<dbReference type="Pfam" id="PF22632">
    <property type="entry name" value="BphC_D1"/>
    <property type="match status" value="1"/>
</dbReference>
<feature type="domain" description="VOC" evidence="10">
    <location>
        <begin position="145"/>
        <end position="266"/>
    </location>
</feature>
<dbReference type="CDD" id="cd07252">
    <property type="entry name" value="BphC1-RGP6_N_like"/>
    <property type="match status" value="1"/>
</dbReference>
<dbReference type="InterPro" id="IPR004360">
    <property type="entry name" value="Glyas_Fos-R_dOase_dom"/>
</dbReference>
<dbReference type="CDD" id="cd07237">
    <property type="entry name" value="BphC1-RGP6_C_like"/>
    <property type="match status" value="1"/>
</dbReference>
<evidence type="ECO:0000256" key="5">
    <source>
        <dbReference type="ARBA" id="ARBA00022797"/>
    </source>
</evidence>
<dbReference type="Gene3D" id="3.10.180.10">
    <property type="entry name" value="2,3-Dihydroxybiphenyl 1,2-Dioxygenase, domain 1"/>
    <property type="match status" value="2"/>
</dbReference>
<evidence type="ECO:0000313" key="12">
    <source>
        <dbReference type="Proteomes" id="UP000887421"/>
    </source>
</evidence>
<dbReference type="Proteomes" id="UP000887421">
    <property type="component" value="Chromosome"/>
</dbReference>
<evidence type="ECO:0000259" key="10">
    <source>
        <dbReference type="PROSITE" id="PS51819"/>
    </source>
</evidence>
<protein>
    <submittedName>
        <fullName evidence="11">VOC family protein</fullName>
    </submittedName>
</protein>
<keyword evidence="8 9" id="KW-0408">Iron</keyword>
<evidence type="ECO:0000313" key="11">
    <source>
        <dbReference type="EMBL" id="UUD63101.1"/>
    </source>
</evidence>
<dbReference type="InterPro" id="IPR037523">
    <property type="entry name" value="VOC_core"/>
</dbReference>
<keyword evidence="7 9" id="KW-0560">Oxidoreductase</keyword>
<evidence type="ECO:0000256" key="1">
    <source>
        <dbReference type="ARBA" id="ARBA00001954"/>
    </source>
</evidence>
<name>A0ABY5J6D2_9GAMM</name>
<evidence type="ECO:0000256" key="7">
    <source>
        <dbReference type="ARBA" id="ARBA00023002"/>
    </source>
</evidence>
<feature type="domain" description="VOC" evidence="10">
    <location>
        <begin position="6"/>
        <end position="121"/>
    </location>
</feature>
<dbReference type="InterPro" id="IPR029068">
    <property type="entry name" value="Glyas_Bleomycin-R_OHBP_Dase"/>
</dbReference>
<dbReference type="SUPFAM" id="SSF54593">
    <property type="entry name" value="Glyoxalase/Bleomycin resistance protein/Dihydroxybiphenyl dioxygenase"/>
    <property type="match status" value="1"/>
</dbReference>
<organism evidence="11 12">
    <name type="scientific">Phytopseudomonas seleniipraecipitans</name>
    <dbReference type="NCBI Taxonomy" id="640205"/>
    <lineage>
        <taxon>Bacteria</taxon>
        <taxon>Pseudomonadati</taxon>
        <taxon>Pseudomonadota</taxon>
        <taxon>Gammaproteobacteria</taxon>
        <taxon>Pseudomonadales</taxon>
        <taxon>Pseudomonadaceae</taxon>
        <taxon>Phytopseudomonas</taxon>
    </lineage>
</organism>
<reference evidence="11" key="1">
    <citation type="submission" date="2021-05" db="EMBL/GenBank/DDBJ databases">
        <title>Complete genome sequence of Pseudomonas seleniipraecipitans strain D1-6.</title>
        <authorList>
            <person name="Lafi F."/>
            <person name="Eida A."/>
            <person name="Alam I."/>
            <person name="Hert H."/>
            <person name="Saad M."/>
        </authorList>
    </citation>
    <scope>NUCLEOTIDE SEQUENCE</scope>
    <source>
        <strain evidence="11">D1-6</strain>
    </source>
</reference>
<dbReference type="PROSITE" id="PS51819">
    <property type="entry name" value="VOC"/>
    <property type="match status" value="2"/>
</dbReference>
<gene>
    <name evidence="11" type="ORF">D16iCDA_15540</name>
</gene>
<comment type="similarity">
    <text evidence="2 9">Belongs to the extradiol ring-cleavage dioxygenase family.</text>
</comment>
<evidence type="ECO:0000256" key="3">
    <source>
        <dbReference type="ARBA" id="ARBA00022723"/>
    </source>
</evidence>
<keyword evidence="6 9" id="KW-0223">Dioxygenase</keyword>
<dbReference type="RefSeq" id="WP_070882753.1">
    <property type="nucleotide sequence ID" value="NZ_CP076114.1"/>
</dbReference>
<evidence type="ECO:0000256" key="9">
    <source>
        <dbReference type="RuleBase" id="RU000683"/>
    </source>
</evidence>
<dbReference type="EMBL" id="CP076114">
    <property type="protein sequence ID" value="UUD63101.1"/>
    <property type="molecule type" value="Genomic_DNA"/>
</dbReference>
<dbReference type="PROSITE" id="PS00082">
    <property type="entry name" value="EXTRADIOL_DIOXYGENAS"/>
    <property type="match status" value="1"/>
</dbReference>